<dbReference type="EMBL" id="CABVMM010000001">
    <property type="protein sequence ID" value="VVU98937.1"/>
    <property type="molecule type" value="Genomic_DNA"/>
</dbReference>
<name>A0AC61Y3E2_9FLAO</name>
<gene>
    <name evidence="1" type="ORF">FVB9532_00186</name>
</gene>
<reference evidence="1" key="1">
    <citation type="submission" date="2019-09" db="EMBL/GenBank/DDBJ databases">
        <authorList>
            <person name="Rodrigo-Torres L."/>
            <person name="Arahal R. D."/>
            <person name="Lucena T."/>
        </authorList>
    </citation>
    <scope>NUCLEOTIDE SEQUENCE</scope>
    <source>
        <strain evidence="1">ISS653</strain>
    </source>
</reference>
<proteinExistence type="predicted"/>
<protein>
    <submittedName>
        <fullName evidence="1">Uncharacterized protein</fullName>
    </submittedName>
</protein>
<evidence type="ECO:0000313" key="1">
    <source>
        <dbReference type="EMBL" id="VVU98937.1"/>
    </source>
</evidence>
<accession>A0AC61Y3E2</accession>
<comment type="caution">
    <text evidence="1">The sequence shown here is derived from an EMBL/GenBank/DDBJ whole genome shotgun (WGS) entry which is preliminary data.</text>
</comment>
<evidence type="ECO:0000313" key="2">
    <source>
        <dbReference type="Proteomes" id="UP000356253"/>
    </source>
</evidence>
<sequence>MKNLIHILLFVLTANFSFSQITKTEKIFSNVIHDSIKLSIYLPENWNENKKYPVIYDFEMLSITDMNSKIFSDNILVYSKYLRLIPQTILVSIDLKNGDELGYSYQSATINEKGEKFLSAINENVFPFIESNYNATSGFRGYFGHSYGASFGNYLFLNKPSFFNSYILIAPEQLDESNPQFEINRGLINFYNNRYTTYYVAGGGKDMERRQNYVRGISQEIKKLGTDKFNFESKIFSNANHLTIIPKSIPDALEKTFELFYSFKNIDFESIENSIEYFNKINSKLNDNFEISIEKNNSNSVFFMQLAVAKQDSSALEFFANYFLSENSRGLDYYNFAYSFNTINAKKKAIDYFQKAIQRAKRDEKEKHSSQNAIDIYQSYRSIALNVYDDNPTMALMSLNEAYEDIHDIRLKYFMGKIGIQNNMKLKESVEYLKDYIDDGNNNDLWGYVSDDAYYQLGKGYKLFNKKEKSKKAFQKSLEYNPENESARKALNEL</sequence>
<keyword evidence="2" id="KW-1185">Reference proteome</keyword>
<dbReference type="Proteomes" id="UP000356253">
    <property type="component" value="Unassembled WGS sequence"/>
</dbReference>
<organism evidence="1 2">
    <name type="scientific">Mesonia oceanica</name>
    <dbReference type="NCBI Taxonomy" id="2687242"/>
    <lineage>
        <taxon>Bacteria</taxon>
        <taxon>Pseudomonadati</taxon>
        <taxon>Bacteroidota</taxon>
        <taxon>Flavobacteriia</taxon>
        <taxon>Flavobacteriales</taxon>
        <taxon>Flavobacteriaceae</taxon>
        <taxon>Mesonia</taxon>
    </lineage>
</organism>